<reference evidence="1 2" key="1">
    <citation type="submission" date="2017-11" db="EMBL/GenBank/DDBJ databases">
        <title>Draft genome of actinobacteria isolated from guarana (Paullinia cupana (Mart.) Ducke.</title>
        <authorList>
            <person name="Siqueira K.A."/>
            <person name="Liotti R.G."/>
            <person name="Mendes T.A.O."/>
            <person name="Soares M.A."/>
        </authorList>
    </citation>
    <scope>NUCLEOTIDE SEQUENCE [LARGE SCALE GENOMIC DNA]</scope>
    <source>
        <strain evidence="1 2">193</strain>
    </source>
</reference>
<accession>A0A3M0I3J3</accession>
<comment type="caution">
    <text evidence="1">The sequence shown here is derived from an EMBL/GenBank/DDBJ whole genome shotgun (WGS) entry which is preliminary data.</text>
</comment>
<evidence type="ECO:0000313" key="1">
    <source>
        <dbReference type="EMBL" id="RMB81333.1"/>
    </source>
</evidence>
<dbReference type="AlphaFoldDB" id="A0A3M0I3J3"/>
<proteinExistence type="predicted"/>
<dbReference type="Proteomes" id="UP000270471">
    <property type="component" value="Unassembled WGS sequence"/>
</dbReference>
<sequence>MRRRLTVTTARVPRGRPLVRRLPRPAASLAPAPCRPSARLTALTLVVLVTAIDAVRVLSAVARACALFGRARLQLVRLPRPAATTAAPLAPAPCRPSARLTALTLVILVVVMPVVDAVRALSAVGRAGVRLRRVRAQLAGRRAAPGTGEGAVEVPSARVAEVHDAGRLSSVRVTFLGAAVKVLWETERTVEWLVEIVTCSPH</sequence>
<organism evidence="1 2">
    <name type="scientific">Streptomyces shenzhenensis</name>
    <dbReference type="NCBI Taxonomy" id="943815"/>
    <lineage>
        <taxon>Bacteria</taxon>
        <taxon>Bacillati</taxon>
        <taxon>Actinomycetota</taxon>
        <taxon>Actinomycetes</taxon>
        <taxon>Kitasatosporales</taxon>
        <taxon>Streptomycetaceae</taxon>
        <taxon>Streptomyces</taxon>
    </lineage>
</organism>
<protein>
    <submittedName>
        <fullName evidence="1">Uncharacterized protein</fullName>
    </submittedName>
</protein>
<name>A0A3M0I3J3_9ACTN</name>
<keyword evidence="2" id="KW-1185">Reference proteome</keyword>
<gene>
    <name evidence="1" type="ORF">CTZ28_35650</name>
</gene>
<dbReference type="EMBL" id="PENI01000032">
    <property type="protein sequence ID" value="RMB81333.1"/>
    <property type="molecule type" value="Genomic_DNA"/>
</dbReference>
<evidence type="ECO:0000313" key="2">
    <source>
        <dbReference type="Proteomes" id="UP000270471"/>
    </source>
</evidence>